<dbReference type="EMBL" id="LBVL01000004">
    <property type="protein sequence ID" value="KKQ85755.1"/>
    <property type="molecule type" value="Genomic_DNA"/>
</dbReference>
<comment type="caution">
    <text evidence="1">The sequence shown here is derived from an EMBL/GenBank/DDBJ whole genome shotgun (WGS) entry which is preliminary data.</text>
</comment>
<dbReference type="PANTHER" id="PTHR43861">
    <property type="entry name" value="TRANS-ACONITATE 2-METHYLTRANSFERASE-RELATED"/>
    <property type="match status" value="1"/>
</dbReference>
<dbReference type="InterPro" id="IPR029063">
    <property type="entry name" value="SAM-dependent_MTases_sf"/>
</dbReference>
<dbReference type="Gene3D" id="3.40.50.150">
    <property type="entry name" value="Vaccinia Virus protein VP39"/>
    <property type="match status" value="1"/>
</dbReference>
<evidence type="ECO:0000313" key="1">
    <source>
        <dbReference type="EMBL" id="KKQ85755.1"/>
    </source>
</evidence>
<dbReference type="AlphaFoldDB" id="A0A0G0LCY4"/>
<dbReference type="Pfam" id="PF13489">
    <property type="entry name" value="Methyltransf_23"/>
    <property type="match status" value="1"/>
</dbReference>
<evidence type="ECO:0000313" key="2">
    <source>
        <dbReference type="Proteomes" id="UP000034081"/>
    </source>
</evidence>
<sequence>MYKKSIIEQQLGIPPDYQYKALLSRNFLHSNWHKNKLDTLEFLLKFKKSERILDLGIGSGNFEIYFSKYVKEIIGIDYNNEAIRFVRELLRKKGINNVRLYNDDIKKFGDRKNLGKFDFILLIDVIEHFELNEAKKVVRRIKRHLKDEGSICIITPNTKSTWIILEWILDKLNLAPEMGNKQHLSYFDAGNLDKILKDEGYTVDRISTFNTFSFLSPIQLLRKKINKLEVEKFKYGNLLAVVAKK</sequence>
<dbReference type="Proteomes" id="UP000034081">
    <property type="component" value="Unassembled WGS sequence"/>
</dbReference>
<dbReference type="STRING" id="1618570.UT08_C0004G0067"/>
<name>A0A0G0LCY4_9BACT</name>
<organism evidence="1 2">
    <name type="scientific">Candidatus Woesebacteria bacterium GW2011_GWB1_38_8</name>
    <dbReference type="NCBI Taxonomy" id="1618570"/>
    <lineage>
        <taxon>Bacteria</taxon>
        <taxon>Candidatus Woeseibacteriota</taxon>
    </lineage>
</organism>
<proteinExistence type="predicted"/>
<dbReference type="CDD" id="cd02440">
    <property type="entry name" value="AdoMet_MTases"/>
    <property type="match status" value="1"/>
</dbReference>
<gene>
    <name evidence="1" type="ORF">UT08_C0004G0067</name>
</gene>
<protein>
    <recommendedName>
        <fullName evidence="3">Methyltransferase domain-containing protein</fullName>
    </recommendedName>
</protein>
<reference evidence="1 2" key="1">
    <citation type="journal article" date="2015" name="Nature">
        <title>rRNA introns, odd ribosomes, and small enigmatic genomes across a large radiation of phyla.</title>
        <authorList>
            <person name="Brown C.T."/>
            <person name="Hug L.A."/>
            <person name="Thomas B.C."/>
            <person name="Sharon I."/>
            <person name="Castelle C.J."/>
            <person name="Singh A."/>
            <person name="Wilkins M.J."/>
            <person name="Williams K.H."/>
            <person name="Banfield J.F."/>
        </authorList>
    </citation>
    <scope>NUCLEOTIDE SEQUENCE [LARGE SCALE GENOMIC DNA]</scope>
</reference>
<evidence type="ECO:0008006" key="3">
    <source>
        <dbReference type="Google" id="ProtNLM"/>
    </source>
</evidence>
<dbReference type="SUPFAM" id="SSF53335">
    <property type="entry name" value="S-adenosyl-L-methionine-dependent methyltransferases"/>
    <property type="match status" value="1"/>
</dbReference>
<accession>A0A0G0LCY4</accession>